<name>A0A4P2Q6D3_SORCE</name>
<sequence>MANVSGEMSTTTRRLAFQRQPHLVDGSGSVGVWLTQPAGMLVQLLRETVTTGDIARFISHDAYQRLVGVMRPDERAFFLYDMALMVRYETEARVILTQWGLNVRDRIEHIVIRPPPEMNKLGRMGIQTIAAAMSLARVPIDIVDDLEPFLRARNLRPRLGAG</sequence>
<protein>
    <submittedName>
        <fullName evidence="1">Uncharacterized protein</fullName>
    </submittedName>
</protein>
<organism evidence="1 2">
    <name type="scientific">Sorangium cellulosum</name>
    <name type="common">Polyangium cellulosum</name>
    <dbReference type="NCBI Taxonomy" id="56"/>
    <lineage>
        <taxon>Bacteria</taxon>
        <taxon>Pseudomonadati</taxon>
        <taxon>Myxococcota</taxon>
        <taxon>Polyangia</taxon>
        <taxon>Polyangiales</taxon>
        <taxon>Polyangiaceae</taxon>
        <taxon>Sorangium</taxon>
    </lineage>
</organism>
<dbReference type="OrthoDB" id="5507572at2"/>
<evidence type="ECO:0000313" key="1">
    <source>
        <dbReference type="EMBL" id="AUX24959.1"/>
    </source>
</evidence>
<dbReference type="EMBL" id="CP012670">
    <property type="protein sequence ID" value="AUX24959.1"/>
    <property type="molecule type" value="Genomic_DNA"/>
</dbReference>
<proteinExistence type="predicted"/>
<dbReference type="AlphaFoldDB" id="A0A4P2Q6D3"/>
<accession>A0A4P2Q6D3</accession>
<evidence type="ECO:0000313" key="2">
    <source>
        <dbReference type="Proteomes" id="UP000295781"/>
    </source>
</evidence>
<dbReference type="Proteomes" id="UP000295781">
    <property type="component" value="Chromosome"/>
</dbReference>
<reference evidence="1 2" key="1">
    <citation type="submission" date="2015-09" db="EMBL/GenBank/DDBJ databases">
        <title>Sorangium comparison.</title>
        <authorList>
            <person name="Zaburannyi N."/>
            <person name="Bunk B."/>
            <person name="Overmann J."/>
            <person name="Mueller R."/>
        </authorList>
    </citation>
    <scope>NUCLEOTIDE SEQUENCE [LARGE SCALE GENOMIC DNA]</scope>
    <source>
        <strain evidence="1 2">So ceGT47</strain>
    </source>
</reference>
<gene>
    <name evidence="1" type="ORF">SOCEGT47_055000</name>
</gene>